<evidence type="ECO:0000313" key="10">
    <source>
        <dbReference type="Proteomes" id="UP000488299"/>
    </source>
</evidence>
<name>A0A7J5U2Z0_9BACT</name>
<evidence type="ECO:0000256" key="2">
    <source>
        <dbReference type="ARBA" id="ARBA00022448"/>
    </source>
</evidence>
<keyword evidence="10" id="KW-1185">Reference proteome</keyword>
<comment type="similarity">
    <text evidence="7">Belongs to the GntP permease family.</text>
</comment>
<evidence type="ECO:0000256" key="1">
    <source>
        <dbReference type="ARBA" id="ARBA00004651"/>
    </source>
</evidence>
<keyword evidence="4 8" id="KW-0812">Transmembrane</keyword>
<comment type="caution">
    <text evidence="9">The sequence shown here is derived from an EMBL/GenBank/DDBJ whole genome shotgun (WGS) entry which is preliminary data.</text>
</comment>
<gene>
    <name evidence="9" type="ORF">F5984_08170</name>
</gene>
<feature type="transmembrane region" description="Helical" evidence="8">
    <location>
        <begin position="353"/>
        <end position="382"/>
    </location>
</feature>
<evidence type="ECO:0000256" key="6">
    <source>
        <dbReference type="ARBA" id="ARBA00023136"/>
    </source>
</evidence>
<dbReference type="AlphaFoldDB" id="A0A7J5U2Z0"/>
<evidence type="ECO:0000256" key="5">
    <source>
        <dbReference type="ARBA" id="ARBA00022989"/>
    </source>
</evidence>
<evidence type="ECO:0000256" key="8">
    <source>
        <dbReference type="SAM" id="Phobius"/>
    </source>
</evidence>
<keyword evidence="2" id="KW-0813">Transport</keyword>
<keyword evidence="6 8" id="KW-0472">Membrane</keyword>
<dbReference type="RefSeq" id="WP_152123742.1">
    <property type="nucleotide sequence ID" value="NZ_WELI01000002.1"/>
</dbReference>
<feature type="transmembrane region" description="Helical" evidence="8">
    <location>
        <begin position="28"/>
        <end position="46"/>
    </location>
</feature>
<dbReference type="NCBIfam" id="TIGR00791">
    <property type="entry name" value="gntP"/>
    <property type="match status" value="1"/>
</dbReference>
<evidence type="ECO:0000256" key="4">
    <source>
        <dbReference type="ARBA" id="ARBA00022692"/>
    </source>
</evidence>
<dbReference type="PIRSF" id="PIRSF002746">
    <property type="entry name" value="Gluconate_transporter"/>
    <property type="match status" value="1"/>
</dbReference>
<keyword evidence="3" id="KW-1003">Cell membrane</keyword>
<proteinExistence type="inferred from homology"/>
<evidence type="ECO:0000256" key="3">
    <source>
        <dbReference type="ARBA" id="ARBA00022475"/>
    </source>
</evidence>
<dbReference type="Pfam" id="PF02447">
    <property type="entry name" value="GntP_permease"/>
    <property type="match status" value="1"/>
</dbReference>
<feature type="transmembrane region" description="Helical" evidence="8">
    <location>
        <begin position="219"/>
        <end position="246"/>
    </location>
</feature>
<feature type="transmembrane region" description="Helical" evidence="8">
    <location>
        <begin position="58"/>
        <end position="76"/>
    </location>
</feature>
<feature type="transmembrane region" description="Helical" evidence="8">
    <location>
        <begin position="134"/>
        <end position="154"/>
    </location>
</feature>
<feature type="transmembrane region" description="Helical" evidence="8">
    <location>
        <begin position="174"/>
        <end position="198"/>
    </location>
</feature>
<feature type="transmembrane region" description="Helical" evidence="8">
    <location>
        <begin position="96"/>
        <end position="122"/>
    </location>
</feature>
<evidence type="ECO:0000313" key="9">
    <source>
        <dbReference type="EMBL" id="KAB7732174.1"/>
    </source>
</evidence>
<sequence length="454" mass="47544">MPLILTLLGILGLIVLIAFVKLDAFISFVLISLAIGLASGMEVVAVGKSIQTGIGGTLGDLVLIIGFGAMLGRLVAESGAARQITNVLIGWFGVKNIRWGLALAGFIIGIPLFYNAGFIIVAPLIFTITLSSGLPLLTLAIPMLSALSVAHGYLPPHPSPAAIAGQLNANIGLTLFYGILVSIPAIIIAGPIFGKTLGRFRPKIDRELFNIKDVPTTDLPSVGISFFVALLPVVLLTLFGPLKAYLLTAPTGQIPLLDKTSVAGKLITLIAEPYMGMLLSVLVAVWTLGLRRRADGTRPTMKSVMKELEESIKAASPILLVIAGAGALKQVFADSGTSTYLGSLLTGVSLPPLILAWGIAGFIRICVGSATIAGLTTVGIILPVIQAQHVSPELMVLAIGAGSLMCSHINDAGFWLFKEYFNLTIPETLKTWTVMETLVSVIGLAGVLVLDAIL</sequence>
<feature type="transmembrane region" description="Helical" evidence="8">
    <location>
        <begin position="429"/>
        <end position="450"/>
    </location>
</feature>
<protein>
    <submittedName>
        <fullName evidence="9">Gluconate transporter</fullName>
    </submittedName>
</protein>
<dbReference type="EMBL" id="WELI01000002">
    <property type="protein sequence ID" value="KAB7732174.1"/>
    <property type="molecule type" value="Genomic_DNA"/>
</dbReference>
<feature type="transmembrane region" description="Helical" evidence="8">
    <location>
        <begin position="394"/>
        <end position="417"/>
    </location>
</feature>
<dbReference type="InterPro" id="IPR003474">
    <property type="entry name" value="Glcn_transporter"/>
</dbReference>
<keyword evidence="5 8" id="KW-1133">Transmembrane helix</keyword>
<dbReference type="Proteomes" id="UP000488299">
    <property type="component" value="Unassembled WGS sequence"/>
</dbReference>
<reference evidence="9 10" key="1">
    <citation type="submission" date="2019-10" db="EMBL/GenBank/DDBJ databases">
        <title>Rudanella paleaurantiibacter sp. nov., isolated from sludge.</title>
        <authorList>
            <person name="Xu S.Q."/>
        </authorList>
    </citation>
    <scope>NUCLEOTIDE SEQUENCE [LARGE SCALE GENOMIC DNA]</scope>
    <source>
        <strain evidence="9 10">HX-22-17</strain>
    </source>
</reference>
<feature type="transmembrane region" description="Helical" evidence="8">
    <location>
        <begin position="266"/>
        <end position="290"/>
    </location>
</feature>
<feature type="transmembrane region" description="Helical" evidence="8">
    <location>
        <begin position="311"/>
        <end position="333"/>
    </location>
</feature>
<evidence type="ECO:0000256" key="7">
    <source>
        <dbReference type="ARBA" id="ARBA00049663"/>
    </source>
</evidence>
<dbReference type="PANTHER" id="PTHR30354:SF22">
    <property type="entry name" value="HIGH-AFFINITY GLUCONATE TRANSPORTER"/>
    <property type="match status" value="1"/>
</dbReference>
<dbReference type="GO" id="GO:0015128">
    <property type="term" value="F:gluconate transmembrane transporter activity"/>
    <property type="evidence" value="ECO:0007669"/>
    <property type="project" value="InterPro"/>
</dbReference>
<organism evidence="9 10">
    <name type="scientific">Rudanella paleaurantiibacter</name>
    <dbReference type="NCBI Taxonomy" id="2614655"/>
    <lineage>
        <taxon>Bacteria</taxon>
        <taxon>Pseudomonadati</taxon>
        <taxon>Bacteroidota</taxon>
        <taxon>Cytophagia</taxon>
        <taxon>Cytophagales</taxon>
        <taxon>Cytophagaceae</taxon>
        <taxon>Rudanella</taxon>
    </lineage>
</organism>
<comment type="subcellular location">
    <subcellularLocation>
        <location evidence="1">Cell membrane</location>
        <topology evidence="1">Multi-pass membrane protein</topology>
    </subcellularLocation>
</comment>
<dbReference type="GO" id="GO:0005886">
    <property type="term" value="C:plasma membrane"/>
    <property type="evidence" value="ECO:0007669"/>
    <property type="project" value="UniProtKB-SubCell"/>
</dbReference>
<accession>A0A7J5U2Z0</accession>
<dbReference type="PANTHER" id="PTHR30354">
    <property type="entry name" value="GNT FAMILY GLUCONATE TRANSPORTER"/>
    <property type="match status" value="1"/>
</dbReference>